<name>H2YYS1_CIOSA</name>
<evidence type="ECO:0000256" key="1">
    <source>
        <dbReference type="SAM" id="MobiDB-lite"/>
    </source>
</evidence>
<dbReference type="InParanoid" id="H2YYS1"/>
<reference evidence="2" key="2">
    <citation type="submission" date="2025-08" db="UniProtKB">
        <authorList>
            <consortium name="Ensembl"/>
        </authorList>
    </citation>
    <scope>IDENTIFICATION</scope>
</reference>
<feature type="compositionally biased region" description="Pro residues" evidence="1">
    <location>
        <begin position="28"/>
        <end position="38"/>
    </location>
</feature>
<evidence type="ECO:0000313" key="3">
    <source>
        <dbReference type="Proteomes" id="UP000007875"/>
    </source>
</evidence>
<protein>
    <submittedName>
        <fullName evidence="2">Uncharacterized protein</fullName>
    </submittedName>
</protein>
<accession>H2YYS1</accession>
<dbReference type="Proteomes" id="UP000007875">
    <property type="component" value="Unassembled WGS sequence"/>
</dbReference>
<reference evidence="3" key="1">
    <citation type="submission" date="2003-08" db="EMBL/GenBank/DDBJ databases">
        <authorList>
            <person name="Birren B."/>
            <person name="Nusbaum C."/>
            <person name="Abebe A."/>
            <person name="Abouelleil A."/>
            <person name="Adekoya E."/>
            <person name="Ait-zahra M."/>
            <person name="Allen N."/>
            <person name="Allen T."/>
            <person name="An P."/>
            <person name="Anderson M."/>
            <person name="Anderson S."/>
            <person name="Arachchi H."/>
            <person name="Armbruster J."/>
            <person name="Bachantsang P."/>
            <person name="Baldwin J."/>
            <person name="Barry A."/>
            <person name="Bayul T."/>
            <person name="Blitshsteyn B."/>
            <person name="Bloom T."/>
            <person name="Blye J."/>
            <person name="Boguslavskiy L."/>
            <person name="Borowsky M."/>
            <person name="Boukhgalter B."/>
            <person name="Brunache A."/>
            <person name="Butler J."/>
            <person name="Calixte N."/>
            <person name="Calvo S."/>
            <person name="Camarata J."/>
            <person name="Campo K."/>
            <person name="Chang J."/>
            <person name="Cheshatsang Y."/>
            <person name="Citroen M."/>
            <person name="Collymore A."/>
            <person name="Considine T."/>
            <person name="Cook A."/>
            <person name="Cooke P."/>
            <person name="Corum B."/>
            <person name="Cuomo C."/>
            <person name="David R."/>
            <person name="Dawoe T."/>
            <person name="Degray S."/>
            <person name="Dodge S."/>
            <person name="Dooley K."/>
            <person name="Dorje P."/>
            <person name="Dorjee K."/>
            <person name="Dorris L."/>
            <person name="Duffey N."/>
            <person name="Dupes A."/>
            <person name="Elkins T."/>
            <person name="Engels R."/>
            <person name="Erickson J."/>
            <person name="Farina A."/>
            <person name="Faro S."/>
            <person name="Ferreira P."/>
            <person name="Fischer H."/>
            <person name="Fitzgerald M."/>
            <person name="Foley K."/>
            <person name="Gage D."/>
            <person name="Galagan J."/>
            <person name="Gearin G."/>
            <person name="Gnerre S."/>
            <person name="Gnirke A."/>
            <person name="Goyette A."/>
            <person name="Graham J."/>
            <person name="Grandbois E."/>
            <person name="Gyaltsen K."/>
            <person name="Hafez N."/>
            <person name="Hagopian D."/>
            <person name="Hagos B."/>
            <person name="Hall J."/>
            <person name="Hatcher B."/>
            <person name="Heller A."/>
            <person name="Higgins H."/>
            <person name="Honan T."/>
            <person name="Horn A."/>
            <person name="Houde N."/>
            <person name="Hughes L."/>
            <person name="Hulme W."/>
            <person name="Husby E."/>
            <person name="Iliev I."/>
            <person name="Jaffe D."/>
            <person name="Jones C."/>
            <person name="Kamal M."/>
            <person name="Kamat A."/>
            <person name="Kamvysselis M."/>
            <person name="Karlsson E."/>
            <person name="Kells C."/>
            <person name="Kieu A."/>
            <person name="Kisner P."/>
            <person name="Kodira C."/>
            <person name="Kulbokas E."/>
            <person name="Labutti K."/>
            <person name="Lama D."/>
            <person name="Landers T."/>
            <person name="Leger J."/>
            <person name="Levine S."/>
            <person name="Lewis D."/>
            <person name="Lewis T."/>
            <person name="Lindblad-toh K."/>
            <person name="Liu X."/>
            <person name="Lokyitsang T."/>
            <person name="Lokyitsang Y."/>
            <person name="Lucien O."/>
            <person name="Lui A."/>
            <person name="Ma L.J."/>
            <person name="Mabbitt R."/>
            <person name="Macdonald J."/>
            <person name="Maclean C."/>
            <person name="Major J."/>
            <person name="Manning J."/>
            <person name="Marabella R."/>
            <person name="Maru K."/>
            <person name="Matthews C."/>
            <person name="Mauceli E."/>
            <person name="Mccarthy M."/>
            <person name="Mcdonough S."/>
            <person name="Mcghee T."/>
            <person name="Meldrim J."/>
            <person name="Meneus L."/>
            <person name="Mesirov J."/>
            <person name="Mihalev A."/>
            <person name="Mihova T."/>
            <person name="Mikkelsen T."/>
            <person name="Mlenga V."/>
            <person name="Moru K."/>
            <person name="Mozes J."/>
            <person name="Mulrain L."/>
            <person name="Munson G."/>
            <person name="Naylor J."/>
            <person name="Newes C."/>
            <person name="Nguyen C."/>
            <person name="Nguyen N."/>
            <person name="Nguyen T."/>
            <person name="Nicol R."/>
            <person name="Nielsen C."/>
            <person name="Nizzari M."/>
            <person name="Norbu C."/>
            <person name="Norbu N."/>
            <person name="O'donnell P."/>
            <person name="Okoawo O."/>
            <person name="O'leary S."/>
            <person name="Omotosho B."/>
            <person name="O'neill K."/>
            <person name="Osman S."/>
            <person name="Parker S."/>
            <person name="Perrin D."/>
            <person name="Phunkhang P."/>
            <person name="Piqani B."/>
            <person name="Purcell S."/>
            <person name="Rachupka T."/>
            <person name="Ramasamy U."/>
            <person name="Rameau R."/>
            <person name="Ray V."/>
            <person name="Raymond C."/>
            <person name="Retta R."/>
            <person name="Richardson S."/>
            <person name="Rise C."/>
            <person name="Rodriguez J."/>
            <person name="Rogers J."/>
            <person name="Rogov P."/>
            <person name="Rutman M."/>
            <person name="Schupbach R."/>
            <person name="Seaman C."/>
            <person name="Settipalli S."/>
            <person name="Sharpe T."/>
            <person name="Sheridan J."/>
            <person name="Sherpa N."/>
            <person name="Shi J."/>
            <person name="Smirnov S."/>
            <person name="Smith C."/>
            <person name="Sougnez C."/>
            <person name="Spencer B."/>
            <person name="Stalker J."/>
            <person name="Stange-thomann N."/>
            <person name="Stavropoulos S."/>
            <person name="Stetson K."/>
            <person name="Stone C."/>
            <person name="Stone S."/>
            <person name="Stubbs M."/>
            <person name="Talamas J."/>
            <person name="Tchuinga P."/>
            <person name="Tenzing P."/>
            <person name="Tesfaye S."/>
            <person name="Theodore J."/>
            <person name="Thoulutsang Y."/>
            <person name="Topham K."/>
            <person name="Towey S."/>
            <person name="Tsamla T."/>
            <person name="Tsomo N."/>
            <person name="Vallee D."/>
            <person name="Vassiliev H."/>
            <person name="Venkataraman V."/>
            <person name="Vinson J."/>
            <person name="Vo A."/>
            <person name="Wade C."/>
            <person name="Wang S."/>
            <person name="Wangchuk T."/>
            <person name="Wangdi T."/>
            <person name="Whittaker C."/>
            <person name="Wilkinson J."/>
            <person name="Wu Y."/>
            <person name="Wyman D."/>
            <person name="Yadav S."/>
            <person name="Yang S."/>
            <person name="Yang X."/>
            <person name="Yeager S."/>
            <person name="Yee E."/>
            <person name="Young G."/>
            <person name="Zainoun J."/>
            <person name="Zembeck L."/>
            <person name="Zimmer A."/>
            <person name="Zody M."/>
            <person name="Lander E."/>
        </authorList>
    </citation>
    <scope>NUCLEOTIDE SEQUENCE [LARGE SCALE GENOMIC DNA]</scope>
</reference>
<dbReference type="AlphaFoldDB" id="H2YYS1"/>
<sequence length="48" mass="5475">MRFEVNSLRRRSTTPRAPQVAEDQLAAPEPPPLPPWGIPPKWYAPPQK</sequence>
<dbReference type="HOGENOM" id="CLU_3159708_0_0_1"/>
<feature type="region of interest" description="Disordered" evidence="1">
    <location>
        <begin position="1"/>
        <end position="48"/>
    </location>
</feature>
<dbReference type="Ensembl" id="ENSCSAVT00000010609.1">
    <property type="protein sequence ID" value="ENSCSAVP00000010482.1"/>
    <property type="gene ID" value="ENSCSAVG00000006174.1"/>
</dbReference>
<keyword evidence="3" id="KW-1185">Reference proteome</keyword>
<reference evidence="2" key="3">
    <citation type="submission" date="2025-09" db="UniProtKB">
        <authorList>
            <consortium name="Ensembl"/>
        </authorList>
    </citation>
    <scope>IDENTIFICATION</scope>
</reference>
<evidence type="ECO:0000313" key="2">
    <source>
        <dbReference type="Ensembl" id="ENSCSAVP00000010482.1"/>
    </source>
</evidence>
<organism evidence="2 3">
    <name type="scientific">Ciona savignyi</name>
    <name type="common">Pacific transparent sea squirt</name>
    <dbReference type="NCBI Taxonomy" id="51511"/>
    <lineage>
        <taxon>Eukaryota</taxon>
        <taxon>Metazoa</taxon>
        <taxon>Chordata</taxon>
        <taxon>Tunicata</taxon>
        <taxon>Ascidiacea</taxon>
        <taxon>Phlebobranchia</taxon>
        <taxon>Cionidae</taxon>
        <taxon>Ciona</taxon>
    </lineage>
</organism>
<proteinExistence type="predicted"/>